<reference evidence="10" key="1">
    <citation type="submission" date="2023-08" db="EMBL/GenBank/DDBJ databases">
        <authorList>
            <person name="Alioto T."/>
            <person name="Alioto T."/>
            <person name="Gomez Garrido J."/>
        </authorList>
    </citation>
    <scope>NUCLEOTIDE SEQUENCE</scope>
</reference>
<organism evidence="10 11">
    <name type="scientific">Octopus vulgaris</name>
    <name type="common">Common octopus</name>
    <dbReference type="NCBI Taxonomy" id="6645"/>
    <lineage>
        <taxon>Eukaryota</taxon>
        <taxon>Metazoa</taxon>
        <taxon>Spiralia</taxon>
        <taxon>Lophotrochozoa</taxon>
        <taxon>Mollusca</taxon>
        <taxon>Cephalopoda</taxon>
        <taxon>Coleoidea</taxon>
        <taxon>Octopodiformes</taxon>
        <taxon>Octopoda</taxon>
        <taxon>Incirrata</taxon>
        <taxon>Octopodidae</taxon>
        <taxon>Octopus</taxon>
    </lineage>
</organism>
<dbReference type="Pfam" id="PF06668">
    <property type="entry name" value="ITI_HC_C"/>
    <property type="match status" value="1"/>
</dbReference>
<keyword evidence="3" id="KW-0964">Secreted</keyword>
<name>A0AA36BSV6_OCTVU</name>
<dbReference type="PANTHER" id="PTHR10338:SF108">
    <property type="entry name" value="INTER-ALPHA-TRYPSIN INHIBITOR HEAVY CHAIN H4-LIKE PROTEIN"/>
    <property type="match status" value="1"/>
</dbReference>
<gene>
    <name evidence="10" type="ORF">OCTVUL_1B014189</name>
</gene>
<dbReference type="Pfam" id="PF08487">
    <property type="entry name" value="VIT"/>
    <property type="match status" value="1"/>
</dbReference>
<evidence type="ECO:0000256" key="2">
    <source>
        <dbReference type="ARBA" id="ARBA00010158"/>
    </source>
</evidence>
<evidence type="ECO:0000256" key="5">
    <source>
        <dbReference type="ARBA" id="ARBA00022729"/>
    </source>
</evidence>
<evidence type="ECO:0000256" key="7">
    <source>
        <dbReference type="ARBA" id="ARBA00023180"/>
    </source>
</evidence>
<sequence length="839" mass="94872">MATTHRLLTSHRYTMFVLILITLMSFHSVTADDKSAPYFKKVKIHSDVHYRFSTTLITGELVNENKKAEKIIWDVILPEQFYVSNFTANIADHSYYGKVVTKSDQVHNARRQFIHPPRTSLFTLQLNIPAKSTVNISVIYHGLLKRRLGLYEHIMYLLPGQEIENLDIDVNIEETNDITKIKVPPMMGLSQQATIKEMTSRSVAVTYSANKFQLNNLSKHVVGKFCIKFDVKREDDVSNNLLVSNGYFVHFLSINKSPILPKDIIFVLDVSGSMYLTGMDKVKSVMYTILSDLKQNDRFGLVFYNHNVNAWKDELSSVTKESIDKAKEEIDKCSPFGRSDINNAILKSLSLLKEADKPETTRAQAVFFLTDGVASEGELKTPRILDNVRQANTMNVPIYSIFLGDANYELVNQLSFQSQGLSYKISSSENIPTKLKEFYEHATSILALQLKFEYADNAALKTTSTNFKTFQKGSEIVVAGKLSDKSAKNIKSTFRCSTSEGLKDFTVESAQLPSSSGKSKRFLTEAERHQIPEKIFAFLSTRQAVDNSLFNSDEKEQVKWQQAAVKLALKYNYLMSLTSMEILKSQKRNGKLLGHGEVNELFPSDSRTFGVYGKYGGGGGDPHFIMDIRGLSIPICFNVAGHLKRPMILVDDPSTRIKAEAVIIEGRPKHWKRYMGEIKIVAPGLTLIATTKHVRINSKPFSWTVESTLTAPTSDVVNFGNGKNIAVRIGGLVEFEIKRITHPKQENRTDFLDFYILKGNGLSMKTRGILGSLLHLTGHVRWTKKSLNGKMSAQLQISNHFSRRRINVPVILKKRPDPLTQRKPCWMLWQKSYSQLAFL</sequence>
<keyword evidence="6" id="KW-0722">Serine protease inhibitor</keyword>
<dbReference type="GO" id="GO:0030212">
    <property type="term" value="P:hyaluronan metabolic process"/>
    <property type="evidence" value="ECO:0007669"/>
    <property type="project" value="InterPro"/>
</dbReference>
<keyword evidence="5 8" id="KW-0732">Signal</keyword>
<accession>A0AA36BSV6</accession>
<dbReference type="Proteomes" id="UP001162480">
    <property type="component" value="Chromosome 23"/>
</dbReference>
<dbReference type="GO" id="GO:0004867">
    <property type="term" value="F:serine-type endopeptidase inhibitor activity"/>
    <property type="evidence" value="ECO:0007669"/>
    <property type="project" value="UniProtKB-KW"/>
</dbReference>
<dbReference type="Pfam" id="PF00092">
    <property type="entry name" value="VWA"/>
    <property type="match status" value="1"/>
</dbReference>
<feature type="chain" id="PRO_5041238844" evidence="8">
    <location>
        <begin position="32"/>
        <end position="839"/>
    </location>
</feature>
<feature type="signal peptide" evidence="8">
    <location>
        <begin position="1"/>
        <end position="31"/>
    </location>
</feature>
<keyword evidence="4" id="KW-0646">Protease inhibitor</keyword>
<dbReference type="SMART" id="SM00327">
    <property type="entry name" value="VWA"/>
    <property type="match status" value="1"/>
</dbReference>
<dbReference type="PANTHER" id="PTHR10338">
    <property type="entry name" value="INTER-ALPHA-TRYPSIN INHIBITOR HEAVY CHAIN FAMILY MEMBER"/>
    <property type="match status" value="1"/>
</dbReference>
<comment type="subcellular location">
    <subcellularLocation>
        <location evidence="1">Secreted</location>
    </subcellularLocation>
</comment>
<dbReference type="InterPro" id="IPR036465">
    <property type="entry name" value="vWFA_dom_sf"/>
</dbReference>
<evidence type="ECO:0000259" key="9">
    <source>
        <dbReference type="PROSITE" id="PS50234"/>
    </source>
</evidence>
<dbReference type="InterPro" id="IPR050934">
    <property type="entry name" value="ITIH"/>
</dbReference>
<dbReference type="SUPFAM" id="SSF53300">
    <property type="entry name" value="vWA-like"/>
    <property type="match status" value="1"/>
</dbReference>
<evidence type="ECO:0000256" key="3">
    <source>
        <dbReference type="ARBA" id="ARBA00022525"/>
    </source>
</evidence>
<evidence type="ECO:0000256" key="8">
    <source>
        <dbReference type="SAM" id="SignalP"/>
    </source>
</evidence>
<evidence type="ECO:0000256" key="1">
    <source>
        <dbReference type="ARBA" id="ARBA00004613"/>
    </source>
</evidence>
<dbReference type="EMBL" id="OX597836">
    <property type="protein sequence ID" value="CAI9739755.1"/>
    <property type="molecule type" value="Genomic_DNA"/>
</dbReference>
<evidence type="ECO:0000256" key="6">
    <source>
        <dbReference type="ARBA" id="ARBA00022900"/>
    </source>
</evidence>
<protein>
    <submittedName>
        <fullName evidence="10">Inter-alpha-trypsin inhibitor heavy chain H3-like</fullName>
    </submittedName>
</protein>
<feature type="domain" description="VWFA" evidence="9">
    <location>
        <begin position="263"/>
        <end position="442"/>
    </location>
</feature>
<dbReference type="InterPro" id="IPR010600">
    <property type="entry name" value="ITI_HC_C"/>
</dbReference>
<dbReference type="AlphaFoldDB" id="A0AA36BSV6"/>
<keyword evidence="11" id="KW-1185">Reference proteome</keyword>
<evidence type="ECO:0000313" key="11">
    <source>
        <dbReference type="Proteomes" id="UP001162480"/>
    </source>
</evidence>
<dbReference type="InterPro" id="IPR013694">
    <property type="entry name" value="VIT"/>
</dbReference>
<evidence type="ECO:0000256" key="4">
    <source>
        <dbReference type="ARBA" id="ARBA00022690"/>
    </source>
</evidence>
<comment type="similarity">
    <text evidence="2">Belongs to the ITIH family.</text>
</comment>
<dbReference type="Gene3D" id="3.40.50.410">
    <property type="entry name" value="von Willebrand factor, type A domain"/>
    <property type="match status" value="1"/>
</dbReference>
<dbReference type="GO" id="GO:0005576">
    <property type="term" value="C:extracellular region"/>
    <property type="evidence" value="ECO:0007669"/>
    <property type="project" value="UniProtKB-SubCell"/>
</dbReference>
<dbReference type="PROSITE" id="PS50234">
    <property type="entry name" value="VWFA"/>
    <property type="match status" value="1"/>
</dbReference>
<dbReference type="InterPro" id="IPR002035">
    <property type="entry name" value="VWF_A"/>
</dbReference>
<keyword evidence="7" id="KW-0325">Glycoprotein</keyword>
<proteinExistence type="inferred from homology"/>
<evidence type="ECO:0000313" key="10">
    <source>
        <dbReference type="EMBL" id="CAI9739755.1"/>
    </source>
</evidence>
<dbReference type="SMART" id="SM00609">
    <property type="entry name" value="VIT"/>
    <property type="match status" value="1"/>
</dbReference>